<name>A0A932GP78_UNCTE</name>
<dbReference type="Pfam" id="PF20169">
    <property type="entry name" value="DUF6537"/>
    <property type="match status" value="1"/>
</dbReference>
<gene>
    <name evidence="4" type="ORF">HYY65_06890</name>
</gene>
<dbReference type="SUPFAM" id="SSF52922">
    <property type="entry name" value="TK C-terminal domain-like"/>
    <property type="match status" value="1"/>
</dbReference>
<dbReference type="InterPro" id="IPR046667">
    <property type="entry name" value="DUF6537"/>
</dbReference>
<dbReference type="PANTHER" id="PTHR48084">
    <property type="entry name" value="2-OXOGLUTARATE OXIDOREDUCTASE SUBUNIT KORB-RELATED"/>
    <property type="match status" value="1"/>
</dbReference>
<dbReference type="Proteomes" id="UP000741360">
    <property type="component" value="Unassembled WGS sequence"/>
</dbReference>
<dbReference type="Gene3D" id="3.40.920.10">
    <property type="entry name" value="Pyruvate-ferredoxin oxidoreductase, PFOR, domain III"/>
    <property type="match status" value="1"/>
</dbReference>
<dbReference type="InterPro" id="IPR002869">
    <property type="entry name" value="Pyrv_flavodox_OxRed_cen"/>
</dbReference>
<reference evidence="4" key="1">
    <citation type="submission" date="2020-07" db="EMBL/GenBank/DDBJ databases">
        <title>Huge and variable diversity of episymbiotic CPR bacteria and DPANN archaea in groundwater ecosystems.</title>
        <authorList>
            <person name="He C.Y."/>
            <person name="Keren R."/>
            <person name="Whittaker M."/>
            <person name="Farag I.F."/>
            <person name="Doudna J."/>
            <person name="Cate J.H.D."/>
            <person name="Banfield J.F."/>
        </authorList>
    </citation>
    <scope>NUCLEOTIDE SEQUENCE</scope>
    <source>
        <strain evidence="4">NC_groundwater_717_Ag_S-0.2um_59_8</strain>
    </source>
</reference>
<dbReference type="SUPFAM" id="SSF53323">
    <property type="entry name" value="Pyruvate-ferredoxin oxidoreductase, PFOR, domain III"/>
    <property type="match status" value="1"/>
</dbReference>
<dbReference type="CDD" id="cd07034">
    <property type="entry name" value="TPP_PYR_PFOR_IOR-alpha_like"/>
    <property type="match status" value="1"/>
</dbReference>
<dbReference type="Gene3D" id="3.40.50.970">
    <property type="match status" value="1"/>
</dbReference>
<keyword evidence="1" id="KW-0560">Oxidoreductase</keyword>
<dbReference type="SUPFAM" id="SSF52518">
    <property type="entry name" value="Thiamin diphosphate-binding fold (THDP-binding)"/>
    <property type="match status" value="2"/>
</dbReference>
<dbReference type="InterPro" id="IPR019752">
    <property type="entry name" value="Pyrv/ketoisovalerate_OxRed_cat"/>
</dbReference>
<protein>
    <submittedName>
        <fullName evidence="4">Indolepyruvate ferredoxin oxidoreductase family protein</fullName>
    </submittedName>
</protein>
<dbReference type="InterPro" id="IPR009014">
    <property type="entry name" value="Transketo_C/PFOR_II"/>
</dbReference>
<accession>A0A932GP78</accession>
<dbReference type="InterPro" id="IPR002880">
    <property type="entry name" value="Pyrv_Fd/Flavodoxin_OxRdtase_N"/>
</dbReference>
<dbReference type="AlphaFoldDB" id="A0A932GP78"/>
<evidence type="ECO:0000259" key="2">
    <source>
        <dbReference type="Pfam" id="PF01558"/>
    </source>
</evidence>
<dbReference type="PANTHER" id="PTHR48084:SF3">
    <property type="entry name" value="SUBUNIT OF PYRUVATE:FLAVODOXIN OXIDOREDUCTASE"/>
    <property type="match status" value="1"/>
</dbReference>
<dbReference type="EMBL" id="JACPSX010000125">
    <property type="protein sequence ID" value="MBI3014773.1"/>
    <property type="molecule type" value="Genomic_DNA"/>
</dbReference>
<feature type="domain" description="Pyruvate/ketoisovalerate oxidoreductase catalytic" evidence="2">
    <location>
        <begin position="732"/>
        <end position="919"/>
    </location>
</feature>
<evidence type="ECO:0000313" key="5">
    <source>
        <dbReference type="Proteomes" id="UP000741360"/>
    </source>
</evidence>
<evidence type="ECO:0000256" key="1">
    <source>
        <dbReference type="ARBA" id="ARBA00023002"/>
    </source>
</evidence>
<dbReference type="InterPro" id="IPR029061">
    <property type="entry name" value="THDP-binding"/>
</dbReference>
<comment type="caution">
    <text evidence="4">The sequence shown here is derived from an EMBL/GenBank/DDBJ whole genome shotgun (WGS) entry which is preliminary data.</text>
</comment>
<dbReference type="NCBIfam" id="NF009589">
    <property type="entry name" value="PRK13030.1"/>
    <property type="match status" value="1"/>
</dbReference>
<dbReference type="Pfam" id="PF01558">
    <property type="entry name" value="POR"/>
    <property type="match status" value="1"/>
</dbReference>
<dbReference type="GO" id="GO:0016903">
    <property type="term" value="F:oxidoreductase activity, acting on the aldehyde or oxo group of donors"/>
    <property type="evidence" value="ECO:0007669"/>
    <property type="project" value="InterPro"/>
</dbReference>
<sequence length="1186" mass="130660">MSGQETKNISLEDRYLREDGTVYLSGLQALVRLPMDQNRRDRRAGLRIGTFISGYPGSPLGGYDLALRQARPLLERYSIVHVPGANEELAASAISGTQMLDNYPHSRFDGVVALWYGKGPGVDRSGDALKHGNFAGTSRHGAVVLLSGEDHEAKSSTMPYQDDYAFLSAGVPIVYPASPAEFLELGLHAIALSRYSGCWVALKLVGPLADGGETVNVSPDRPPVVIPELQFGNRPFQKTTDFTFFPGTNIETERRIYYERHQAALAYARANGLNRVFLQSSRDRLGIIMSGKSFADTRQALLDMGVDDETLQRFGVRLLRVGLIYPLDADAIRDFALDLAEIIVIEEKRGFLEAQVKEALCGFPHPVRVVGKFDETGAPFFPIQGGLDSDLIAERLGPRLLQYPGSHPGILGRLSELRNVRSRQYDALPTRTPNYCSGCPHNLSTRLLAGQVAWGSPGCHSFASIIEQPHRHIVSMTQLGGEGLPWIGLAPFTDRPHIVQNVGDGSLFHSSYLNLRFCVAAGVNITFKVLYNGYVANTGAQDPVGGKPLPELTRLLELEGVRRIAVVTKSPKAYRNAGLASCARVYPLEQHEQALKDLEREPGVTVYIYDGMCANERRRRQKRGTLPVANKFVVIHPEVCENCGDCGALTNCMSLQKVETEFGEKTQVHASSCNQDYSCVAGDCPSFVTVLTKEGTGYRRPAPPVLEGGVVPEPERKVNPHRPYHVYSPGAGGTGVITINALLCYAALIEGKRVLSYDQTGAAQKWGPVLSSLIIAGDGQPLAANKVGIGKADLYLVFDPVAATNRANLDRCDPDRTTAVINTTLLLTGEMIRNVFLTPPTGAILETLARYTRSGQNVCAEARRLAEALFGDYLMTNIFLVGVAYQSGLLPLAAGSIEAAIHLNGVQVEQNVQAFRYGRLQVADPGRLRELVESPRPGFEEEKAGALSRLSAADARAYGSMLEPSSHLDGEARRMLAIRIAELIDYQDAKYAGDYLDFVLQVAKAERTWNPSSSKITHLVIRHLYKLMAYKDEYEVARLHLKPAFRNQTRSLFVEPRRLIYNFHPPLLRALGLKRKLALGPWFTPALRVLRALRRLRGTRWDLFGYAAVRREERRLIPWYRETMEAALAHLREDTYPLVVEIARLPDGIRGYETIKRTNAAAARSRAASLMEQLVESRVPAGAGSR</sequence>
<evidence type="ECO:0000259" key="3">
    <source>
        <dbReference type="Pfam" id="PF20169"/>
    </source>
</evidence>
<organism evidence="4 5">
    <name type="scientific">Tectimicrobiota bacterium</name>
    <dbReference type="NCBI Taxonomy" id="2528274"/>
    <lineage>
        <taxon>Bacteria</taxon>
        <taxon>Pseudomonadati</taxon>
        <taxon>Nitrospinota/Tectimicrobiota group</taxon>
        <taxon>Candidatus Tectimicrobiota</taxon>
    </lineage>
</organism>
<dbReference type="InterPro" id="IPR051457">
    <property type="entry name" value="2-oxoacid:Fd_oxidoreductase"/>
</dbReference>
<evidence type="ECO:0000313" key="4">
    <source>
        <dbReference type="EMBL" id="MBI3014773.1"/>
    </source>
</evidence>
<proteinExistence type="predicted"/>
<dbReference type="NCBIfam" id="NF009588">
    <property type="entry name" value="PRK13029.1"/>
    <property type="match status" value="1"/>
</dbReference>
<feature type="domain" description="DUF6537" evidence="3">
    <location>
        <begin position="973"/>
        <end position="1167"/>
    </location>
</feature>